<gene>
    <name evidence="11 13" type="ORF">C54C8.3</name>
    <name evidence="11" type="ORF">CELE_C54C8.3</name>
</gene>
<dbReference type="GO" id="GO:0016758">
    <property type="term" value="F:hexosyltransferase activity"/>
    <property type="evidence" value="ECO:0007669"/>
    <property type="project" value="InterPro"/>
</dbReference>
<dbReference type="PANTHER" id="PTHR11214">
    <property type="entry name" value="BETA-1,3-N-ACETYLGLUCOSAMINYLTRANSFERASE"/>
    <property type="match status" value="1"/>
</dbReference>
<dbReference type="OrthoDB" id="6086505at2759"/>
<keyword evidence="5" id="KW-0812">Transmembrane</keyword>
<dbReference type="GeneID" id="183770"/>
<dbReference type="EC" id="2.4.1.-" evidence="10"/>
<evidence type="ECO:0000256" key="3">
    <source>
        <dbReference type="ARBA" id="ARBA00022676"/>
    </source>
</evidence>
<evidence type="ECO:0000256" key="6">
    <source>
        <dbReference type="ARBA" id="ARBA00022968"/>
    </source>
</evidence>
<dbReference type="Proteomes" id="UP000001940">
    <property type="component" value="Chromosome I"/>
</dbReference>
<keyword evidence="4" id="KW-0808">Transferase</keyword>
<keyword evidence="3 10" id="KW-0328">Glycosyltransferase</keyword>
<sequence length="226" mass="26175">MSKANSEIVANGRMKPLFLVGLTPGEYKMKKMVMQEAKLYGDIIVVDMNDNYEELTYKSLAILLYGVSKAPRYQMIGKIDEDVMFFPDKLTELYDQGFIDATPLRIYGLKMQSGANIFRDKTHRWYVPESSYSCSKFPEYVSGMLYMVTWEAAQQIIKSTKYRDFIQVEDVFLTGILAEDLGISVKNLPEFYKYPSDIEESNPGDVIAWHTDKDDIPYLKFLMKYE</sequence>
<keyword evidence="12" id="KW-1185">Reference proteome</keyword>
<dbReference type="InParanoid" id="O02231"/>
<dbReference type="STRING" id="6239.C54C8.3.1"/>
<reference evidence="11 12" key="1">
    <citation type="journal article" date="1998" name="Science">
        <title>Genome sequence of the nematode C. elegans: a platform for investigating biology.</title>
        <authorList>
            <consortium name="The C. elegans sequencing consortium"/>
            <person name="Sulson J.E."/>
            <person name="Waterston R."/>
        </authorList>
    </citation>
    <scope>NUCLEOTIDE SEQUENCE [LARGE SCALE GENOMIC DNA]</scope>
    <source>
        <strain evidence="11 12">Bristol N2</strain>
    </source>
</reference>
<name>O02231_CAEEL</name>
<keyword evidence="9" id="KW-0472">Membrane</keyword>
<proteinExistence type="inferred from homology"/>
<dbReference type="AlphaFoldDB" id="O02231"/>
<dbReference type="GO" id="GO:0016757">
    <property type="term" value="F:glycosyltransferase activity"/>
    <property type="evidence" value="ECO:0000318"/>
    <property type="project" value="GO_Central"/>
</dbReference>
<dbReference type="PhylomeDB" id="O02231"/>
<dbReference type="AGR" id="WB:WBGene00008291"/>
<dbReference type="PaxDb" id="6239-C54C8.3"/>
<dbReference type="UCSC" id="C54C8.3">
    <property type="organism name" value="c. elegans"/>
</dbReference>
<evidence type="ECO:0000313" key="11">
    <source>
        <dbReference type="EMBL" id="CAB05465.4"/>
    </source>
</evidence>
<accession>O02231</accession>
<evidence type="ECO:0000256" key="2">
    <source>
        <dbReference type="ARBA" id="ARBA00008661"/>
    </source>
</evidence>
<dbReference type="CAZy" id="GT31">
    <property type="family name" value="Glycosyltransferase Family 31"/>
</dbReference>
<dbReference type="PANTHER" id="PTHR11214:SF391">
    <property type="entry name" value="BETA-1,3-GALACTOSYLTRANSFERASE BRE-2-RELATED"/>
    <property type="match status" value="1"/>
</dbReference>
<evidence type="ECO:0000256" key="9">
    <source>
        <dbReference type="ARBA" id="ARBA00023136"/>
    </source>
</evidence>
<evidence type="ECO:0000256" key="7">
    <source>
        <dbReference type="ARBA" id="ARBA00022989"/>
    </source>
</evidence>
<keyword evidence="7" id="KW-1133">Transmembrane helix</keyword>
<comment type="similarity">
    <text evidence="2 10">Belongs to the glycosyltransferase 31 family.</text>
</comment>
<dbReference type="CTD" id="183770"/>
<evidence type="ECO:0000256" key="5">
    <source>
        <dbReference type="ARBA" id="ARBA00022692"/>
    </source>
</evidence>
<dbReference type="Pfam" id="PF01762">
    <property type="entry name" value="Galactosyl_T"/>
    <property type="match status" value="1"/>
</dbReference>
<protein>
    <recommendedName>
        <fullName evidence="10">Hexosyltransferase</fullName>
        <ecNumber evidence="10">2.4.1.-</ecNumber>
    </recommendedName>
</protein>
<dbReference type="eggNOG" id="KOG2287">
    <property type="taxonomic scope" value="Eukaryota"/>
</dbReference>
<dbReference type="PRO" id="PR:O02231"/>
<dbReference type="KEGG" id="cel:CELE_C54C8.3"/>
<dbReference type="FunCoup" id="O02231">
    <property type="interactions" value="644"/>
</dbReference>
<organism evidence="11 12">
    <name type="scientific">Caenorhabditis elegans</name>
    <dbReference type="NCBI Taxonomy" id="6239"/>
    <lineage>
        <taxon>Eukaryota</taxon>
        <taxon>Metazoa</taxon>
        <taxon>Ecdysozoa</taxon>
        <taxon>Nematoda</taxon>
        <taxon>Chromadorea</taxon>
        <taxon>Rhabditida</taxon>
        <taxon>Rhabditina</taxon>
        <taxon>Rhabditomorpha</taxon>
        <taxon>Rhabditoidea</taxon>
        <taxon>Rhabditidae</taxon>
        <taxon>Peloderinae</taxon>
        <taxon>Caenorhabditis</taxon>
    </lineage>
</organism>
<dbReference type="GO" id="GO:0000139">
    <property type="term" value="C:Golgi membrane"/>
    <property type="evidence" value="ECO:0000318"/>
    <property type="project" value="GO_Central"/>
</dbReference>
<dbReference type="RefSeq" id="NP_001361870.1">
    <property type="nucleotide sequence ID" value="NM_001375232.1"/>
</dbReference>
<dbReference type="WormBase" id="C54C8.3">
    <property type="protein sequence ID" value="CE53723"/>
    <property type="gene ID" value="WBGene00008291"/>
</dbReference>
<evidence type="ECO:0000256" key="4">
    <source>
        <dbReference type="ARBA" id="ARBA00022679"/>
    </source>
</evidence>
<keyword evidence="8 10" id="KW-0333">Golgi apparatus</keyword>
<evidence type="ECO:0000313" key="13">
    <source>
        <dbReference type="WormBase" id="C54C8.3"/>
    </source>
</evidence>
<comment type="subcellular location">
    <subcellularLocation>
        <location evidence="1 10">Golgi apparatus membrane</location>
        <topology evidence="1 10">Single-pass type II membrane protein</topology>
    </subcellularLocation>
</comment>
<evidence type="ECO:0000256" key="8">
    <source>
        <dbReference type="ARBA" id="ARBA00023034"/>
    </source>
</evidence>
<dbReference type="SMR" id="O02231"/>
<keyword evidence="6" id="KW-0735">Signal-anchor</keyword>
<dbReference type="HOGENOM" id="CLU_045590_0_0_1"/>
<dbReference type="GO" id="GO:0006493">
    <property type="term" value="P:protein O-linked glycosylation"/>
    <property type="evidence" value="ECO:0000318"/>
    <property type="project" value="GO_Central"/>
</dbReference>
<dbReference type="PIR" id="T20203">
    <property type="entry name" value="T20203"/>
</dbReference>
<dbReference type="EMBL" id="BX284601">
    <property type="protein sequence ID" value="CAB05465.4"/>
    <property type="molecule type" value="Genomic_DNA"/>
</dbReference>
<evidence type="ECO:0000256" key="10">
    <source>
        <dbReference type="RuleBase" id="RU363063"/>
    </source>
</evidence>
<evidence type="ECO:0000313" key="12">
    <source>
        <dbReference type="Proteomes" id="UP000001940"/>
    </source>
</evidence>
<evidence type="ECO:0000256" key="1">
    <source>
        <dbReference type="ARBA" id="ARBA00004323"/>
    </source>
</evidence>
<dbReference type="InterPro" id="IPR002659">
    <property type="entry name" value="Glyco_trans_31"/>
</dbReference>